<proteinExistence type="predicted"/>
<evidence type="ECO:0000313" key="1">
    <source>
        <dbReference type="EMBL" id="OWQ73779.1"/>
    </source>
</evidence>
<evidence type="ECO:0008006" key="3">
    <source>
        <dbReference type="Google" id="ProtNLM"/>
    </source>
</evidence>
<organism evidence="1 2">
    <name type="scientific">Stenotrophomonas maltophilia</name>
    <name type="common">Pseudomonas maltophilia</name>
    <name type="synonym">Xanthomonas maltophilia</name>
    <dbReference type="NCBI Taxonomy" id="40324"/>
    <lineage>
        <taxon>Bacteria</taxon>
        <taxon>Pseudomonadati</taxon>
        <taxon>Pseudomonadota</taxon>
        <taxon>Gammaproteobacteria</taxon>
        <taxon>Lysobacterales</taxon>
        <taxon>Lysobacteraceae</taxon>
        <taxon>Stenotrophomonas</taxon>
        <taxon>Stenotrophomonas maltophilia group</taxon>
    </lineage>
</organism>
<dbReference type="EMBL" id="NIVX01000076">
    <property type="protein sequence ID" value="OWQ73779.1"/>
    <property type="molecule type" value="Genomic_DNA"/>
</dbReference>
<gene>
    <name evidence="1" type="ORF">CEE63_11530</name>
</gene>
<evidence type="ECO:0000313" key="2">
    <source>
        <dbReference type="Proteomes" id="UP000197090"/>
    </source>
</evidence>
<reference evidence="1 2" key="1">
    <citation type="submission" date="2017-06" db="EMBL/GenBank/DDBJ databases">
        <authorList>
            <person name="Kim H.J."/>
            <person name="Triplett B.A."/>
        </authorList>
    </citation>
    <scope>NUCLEOTIDE SEQUENCE [LARGE SCALE GENOMIC DNA]</scope>
    <source>
        <strain evidence="1 2">594</strain>
    </source>
</reference>
<comment type="caution">
    <text evidence="1">The sequence shown here is derived from an EMBL/GenBank/DDBJ whole genome shotgun (WGS) entry which is preliminary data.</text>
</comment>
<accession>A0A246I5E6</accession>
<dbReference type="AlphaFoldDB" id="A0A246I5E6"/>
<sequence>MKVEFNITGIPGIIRTLSSLPAEVVSKKGGPVKLALAKGARFLRDKERQNLQAVLEPGDESTGLLAQNIIATRGKAPSDGNGERYLVRIKRRMYPGRKGEQVSTLKSAQLKEYGSVHQPARSFIRRTVNERGEETINLVVGDLTVRIDRLVAKLAQQNRGGR</sequence>
<dbReference type="Proteomes" id="UP000197090">
    <property type="component" value="Unassembled WGS sequence"/>
</dbReference>
<protein>
    <recommendedName>
        <fullName evidence="3">HK97 gp10 family phage protein</fullName>
    </recommendedName>
</protein>
<dbReference type="RefSeq" id="WP_088497100.1">
    <property type="nucleotide sequence ID" value="NZ_JAEDWG010000035.1"/>
</dbReference>
<name>A0A246I5E6_STEMA</name>